<dbReference type="EMBL" id="MU006781">
    <property type="protein sequence ID" value="KAF2642263.1"/>
    <property type="molecule type" value="Genomic_DNA"/>
</dbReference>
<organism evidence="1 2">
    <name type="scientific">Massarina eburnea CBS 473.64</name>
    <dbReference type="NCBI Taxonomy" id="1395130"/>
    <lineage>
        <taxon>Eukaryota</taxon>
        <taxon>Fungi</taxon>
        <taxon>Dikarya</taxon>
        <taxon>Ascomycota</taxon>
        <taxon>Pezizomycotina</taxon>
        <taxon>Dothideomycetes</taxon>
        <taxon>Pleosporomycetidae</taxon>
        <taxon>Pleosporales</taxon>
        <taxon>Massarineae</taxon>
        <taxon>Massarinaceae</taxon>
        <taxon>Massarina</taxon>
    </lineage>
</organism>
<reference evidence="1" key="1">
    <citation type="journal article" date="2020" name="Stud. Mycol.">
        <title>101 Dothideomycetes genomes: a test case for predicting lifestyles and emergence of pathogens.</title>
        <authorList>
            <person name="Haridas S."/>
            <person name="Albert R."/>
            <person name="Binder M."/>
            <person name="Bloem J."/>
            <person name="Labutti K."/>
            <person name="Salamov A."/>
            <person name="Andreopoulos B."/>
            <person name="Baker S."/>
            <person name="Barry K."/>
            <person name="Bills G."/>
            <person name="Bluhm B."/>
            <person name="Cannon C."/>
            <person name="Castanera R."/>
            <person name="Culley D."/>
            <person name="Daum C."/>
            <person name="Ezra D."/>
            <person name="Gonzalez J."/>
            <person name="Henrissat B."/>
            <person name="Kuo A."/>
            <person name="Liang C."/>
            <person name="Lipzen A."/>
            <person name="Lutzoni F."/>
            <person name="Magnuson J."/>
            <person name="Mondo S."/>
            <person name="Nolan M."/>
            <person name="Ohm R."/>
            <person name="Pangilinan J."/>
            <person name="Park H.-J."/>
            <person name="Ramirez L."/>
            <person name="Alfaro M."/>
            <person name="Sun H."/>
            <person name="Tritt A."/>
            <person name="Yoshinaga Y."/>
            <person name="Zwiers L.-H."/>
            <person name="Turgeon B."/>
            <person name="Goodwin S."/>
            <person name="Spatafora J."/>
            <person name="Crous P."/>
            <person name="Grigoriev I."/>
        </authorList>
    </citation>
    <scope>NUCLEOTIDE SEQUENCE</scope>
    <source>
        <strain evidence="1">CBS 473.64</strain>
    </source>
</reference>
<keyword evidence="2" id="KW-1185">Reference proteome</keyword>
<evidence type="ECO:0008006" key="3">
    <source>
        <dbReference type="Google" id="ProtNLM"/>
    </source>
</evidence>
<gene>
    <name evidence="1" type="ORF">P280DRAFT_262017</name>
</gene>
<accession>A0A6A6S6A0</accession>
<proteinExistence type="predicted"/>
<evidence type="ECO:0000313" key="2">
    <source>
        <dbReference type="Proteomes" id="UP000799753"/>
    </source>
</evidence>
<protein>
    <recommendedName>
        <fullName evidence="3">EthD domain-containing protein</fullName>
    </recommendedName>
</protein>
<dbReference type="OrthoDB" id="2851338at2759"/>
<name>A0A6A6S6A0_9PLEO</name>
<sequence length="240" mass="26808">MSTSTAPQWSGPGIMQSFISLKPGTKLSQETLEKWFEEEYIPAILDTGIVTSAVTWKAADPEYKHQGMVIYKVPDLTPVKEGKLKDDAVSRKSSLFPTDGPVDDFIEFESRILSLNQYFEVEKQPEATKIIYAALQPAPGGEADLDAWYREEHNEQMSKEPGYKRTTRFRQLLHMRNDGKTPSGLDFVAIHEFGEGNKLGKVAGPLDPITDWTKRCMSESQAIDVAVFTKVKSFGKAAEA</sequence>
<dbReference type="AlphaFoldDB" id="A0A6A6S6A0"/>
<dbReference type="Proteomes" id="UP000799753">
    <property type="component" value="Unassembled WGS sequence"/>
</dbReference>
<evidence type="ECO:0000313" key="1">
    <source>
        <dbReference type="EMBL" id="KAF2642263.1"/>
    </source>
</evidence>